<evidence type="ECO:0000313" key="4">
    <source>
        <dbReference type="EMBL" id="KLO10740.1"/>
    </source>
</evidence>
<comment type="similarity">
    <text evidence="2">Belongs to the NAD(P)-dependent epimerase/dehydratase family. Dihydroflavonol-4-reductase subfamily.</text>
</comment>
<dbReference type="OrthoDB" id="2735536at2759"/>
<organism evidence="4 5">
    <name type="scientific">Schizopora paradoxa</name>
    <dbReference type="NCBI Taxonomy" id="27342"/>
    <lineage>
        <taxon>Eukaryota</taxon>
        <taxon>Fungi</taxon>
        <taxon>Dikarya</taxon>
        <taxon>Basidiomycota</taxon>
        <taxon>Agaricomycotina</taxon>
        <taxon>Agaricomycetes</taxon>
        <taxon>Hymenochaetales</taxon>
        <taxon>Schizoporaceae</taxon>
        <taxon>Schizopora</taxon>
    </lineage>
</organism>
<dbReference type="PANTHER" id="PTHR10366:SF564">
    <property type="entry name" value="STEROL-4-ALPHA-CARBOXYLATE 3-DEHYDROGENASE, DECARBOXYLATING"/>
    <property type="match status" value="1"/>
</dbReference>
<dbReference type="PANTHER" id="PTHR10366">
    <property type="entry name" value="NAD DEPENDENT EPIMERASE/DEHYDRATASE"/>
    <property type="match status" value="1"/>
</dbReference>
<dbReference type="InterPro" id="IPR001509">
    <property type="entry name" value="Epimerase_deHydtase"/>
</dbReference>
<dbReference type="InParanoid" id="A0A0H2RFT3"/>
<evidence type="ECO:0000256" key="1">
    <source>
        <dbReference type="ARBA" id="ARBA00023002"/>
    </source>
</evidence>
<dbReference type="Gene3D" id="3.40.50.720">
    <property type="entry name" value="NAD(P)-binding Rossmann-like Domain"/>
    <property type="match status" value="1"/>
</dbReference>
<dbReference type="InterPro" id="IPR050425">
    <property type="entry name" value="NAD(P)_dehydrat-like"/>
</dbReference>
<reference evidence="4 5" key="1">
    <citation type="submission" date="2015-04" db="EMBL/GenBank/DDBJ databases">
        <title>Complete genome sequence of Schizopora paradoxa KUC8140, a cosmopolitan wood degrader in East Asia.</title>
        <authorList>
            <consortium name="DOE Joint Genome Institute"/>
            <person name="Min B."/>
            <person name="Park H."/>
            <person name="Jang Y."/>
            <person name="Kim J.-J."/>
            <person name="Kim K.H."/>
            <person name="Pangilinan J."/>
            <person name="Lipzen A."/>
            <person name="Riley R."/>
            <person name="Grigoriev I.V."/>
            <person name="Spatafora J.W."/>
            <person name="Choi I.-G."/>
        </authorList>
    </citation>
    <scope>NUCLEOTIDE SEQUENCE [LARGE SCALE GENOMIC DNA]</scope>
    <source>
        <strain evidence="4 5">KUC8140</strain>
    </source>
</reference>
<gene>
    <name evidence="4" type="ORF">SCHPADRAFT_504369</name>
</gene>
<proteinExistence type="inferred from homology"/>
<dbReference type="EMBL" id="KQ086018">
    <property type="protein sequence ID" value="KLO10740.1"/>
    <property type="molecule type" value="Genomic_DNA"/>
</dbReference>
<dbReference type="Pfam" id="PF01370">
    <property type="entry name" value="Epimerase"/>
    <property type="match status" value="1"/>
</dbReference>
<dbReference type="AlphaFoldDB" id="A0A0H2RFT3"/>
<dbReference type="InterPro" id="IPR036291">
    <property type="entry name" value="NAD(P)-bd_dom_sf"/>
</dbReference>
<keyword evidence="5" id="KW-1185">Reference proteome</keyword>
<dbReference type="SUPFAM" id="SSF51735">
    <property type="entry name" value="NAD(P)-binding Rossmann-fold domains"/>
    <property type="match status" value="1"/>
</dbReference>
<evidence type="ECO:0000313" key="5">
    <source>
        <dbReference type="Proteomes" id="UP000053477"/>
    </source>
</evidence>
<evidence type="ECO:0000259" key="3">
    <source>
        <dbReference type="Pfam" id="PF01370"/>
    </source>
</evidence>
<protein>
    <submittedName>
        <fullName evidence="4">NAD(P)-binding protein</fullName>
    </submittedName>
</protein>
<dbReference type="GO" id="GO:0016616">
    <property type="term" value="F:oxidoreductase activity, acting on the CH-OH group of donors, NAD or NADP as acceptor"/>
    <property type="evidence" value="ECO:0007669"/>
    <property type="project" value="TreeGrafter"/>
</dbReference>
<name>A0A0H2RFT3_9AGAM</name>
<keyword evidence="1" id="KW-0560">Oxidoreductase</keyword>
<sequence>MRSKKHPLDSGGMSSTSPLVLITGATGFVGSHVVHQAISAGYPVRLVTRPGKDGALCSLYDASKNVDVVVIEDIASSDFTEALRGVGAVIHVASPNAGRSSPEGMISGAVNGTLNIVKQATAAGVKRIVVTSSLTALADITSDFYARRTHADTDWNEVTKESVLDGTHENDALCVYSASKAIAERELWKFADAHPEVDITTILPCMVYGPIAPGIKLTKEGLANYSTAAWFYQALLPPAGQQAKLKPVQDTVPMTVDVRDVARAHVLALSAAESSSVRRKRLLVAGETFLFKDAVEHLAKVRPELRDRLPDTSEAKPLLEQVNIMDTSRTKEVLGITEFIDWRKTVEDSVQSFLDIEKSWGETN</sequence>
<dbReference type="Proteomes" id="UP000053477">
    <property type="component" value="Unassembled WGS sequence"/>
</dbReference>
<accession>A0A0H2RFT3</accession>
<feature type="domain" description="NAD-dependent epimerase/dehydratase" evidence="3">
    <location>
        <begin position="20"/>
        <end position="274"/>
    </location>
</feature>
<dbReference type="STRING" id="27342.A0A0H2RFT3"/>
<evidence type="ECO:0000256" key="2">
    <source>
        <dbReference type="ARBA" id="ARBA00023445"/>
    </source>
</evidence>